<dbReference type="EMBL" id="MT074415">
    <property type="protein sequence ID" value="QIS31042.1"/>
    <property type="molecule type" value="Genomic_DNA"/>
</dbReference>
<protein>
    <submittedName>
        <fullName evidence="1">Uncharacterized protein</fullName>
    </submittedName>
</protein>
<dbReference type="AlphaFoldDB" id="A0A6G9ZZ43"/>
<organism evidence="1">
    <name type="scientific">Escherichia coli</name>
    <dbReference type="NCBI Taxonomy" id="562"/>
    <lineage>
        <taxon>Bacteria</taxon>
        <taxon>Pseudomonadati</taxon>
        <taxon>Pseudomonadota</taxon>
        <taxon>Gammaproteobacteria</taxon>
        <taxon>Enterobacterales</taxon>
        <taxon>Enterobacteriaceae</taxon>
        <taxon>Escherichia</taxon>
    </lineage>
</organism>
<evidence type="ECO:0000313" key="1">
    <source>
        <dbReference type="EMBL" id="QIS31042.1"/>
    </source>
</evidence>
<geneLocation type="plasmid" evidence="1">
    <name>pHNPK9-FOS</name>
</geneLocation>
<name>A0A6G9ZZ43_ECOLX</name>
<reference evidence="1" key="1">
    <citation type="submission" date="2020-02" db="EMBL/GenBank/DDBJ databases">
        <title>A plasmid of E.coi PK9.</title>
        <authorList>
            <person name="Liu J.H."/>
            <person name="Huang Y."/>
            <person name="Lv L.C."/>
        </authorList>
    </citation>
    <scope>NUCLEOTIDE SEQUENCE</scope>
    <source>
        <strain evidence="1">PK9</strain>
        <plasmid evidence="1">pHNPK9-FOS</plasmid>
    </source>
</reference>
<accession>A0A6G9ZZ43</accession>
<keyword evidence="1" id="KW-0614">Plasmid</keyword>
<sequence length="37" mass="4315">MTSDQEECLFKVTKCESGVIELGFYKNNQKSRPKNVY</sequence>
<proteinExistence type="predicted"/>